<keyword evidence="4" id="KW-1185">Reference proteome</keyword>
<reference evidence="3 4" key="1">
    <citation type="journal article" date="2019" name="Int. J. Syst. Evol. Microbiol.">
        <title>The Global Catalogue of Microorganisms (GCM) 10K type strain sequencing project: providing services to taxonomists for standard genome sequencing and annotation.</title>
        <authorList>
            <consortium name="The Broad Institute Genomics Platform"/>
            <consortium name="The Broad Institute Genome Sequencing Center for Infectious Disease"/>
            <person name="Wu L."/>
            <person name="Ma J."/>
        </authorList>
    </citation>
    <scope>NUCLEOTIDE SEQUENCE [LARGE SCALE GENOMIC DNA]</scope>
    <source>
        <strain evidence="3 4">JCM 6835</strain>
    </source>
</reference>
<accession>A0ABN3TE26</accession>
<proteinExistence type="predicted"/>
<comment type="caution">
    <text evidence="3">The sequence shown here is derived from an EMBL/GenBank/DDBJ whole genome shotgun (WGS) entry which is preliminary data.</text>
</comment>
<name>A0ABN3TE26_9ACTN</name>
<feature type="region of interest" description="Disordered" evidence="1">
    <location>
        <begin position="193"/>
        <end position="273"/>
    </location>
</feature>
<protein>
    <recommendedName>
        <fullName evidence="5">DUF4129 domain-containing protein</fullName>
    </recommendedName>
</protein>
<evidence type="ECO:0000256" key="2">
    <source>
        <dbReference type="SAM" id="Phobius"/>
    </source>
</evidence>
<sequence>MAMTLPQELTWLASVTGATAIFLWDEDALAGPNGLATHLHTFLNQVAPGVHETNAAAARYAAAASGAESDAFPQHWNAFTASTEPGDAGSGDTGGTTDPLQIAGWAVVLFGLAAGGVILFKTGVLARLAWCAQQMAASAAAGPGGALTAAQAVATIRAANAVTSRQLRQHLEEKLALILRRYSALLHGRRPALDGQDGYGKLPTPAKGGDRADMGRRRDEIREEQELAAWRQQKADNNANDGYPEAAEQSQRMADLHQKMADDLRRLDEQEGM</sequence>
<dbReference type="Proteomes" id="UP001501666">
    <property type="component" value="Unassembled WGS sequence"/>
</dbReference>
<feature type="compositionally biased region" description="Basic and acidic residues" evidence="1">
    <location>
        <begin position="254"/>
        <end position="273"/>
    </location>
</feature>
<keyword evidence="2" id="KW-1133">Transmembrane helix</keyword>
<dbReference type="RefSeq" id="WP_346157636.1">
    <property type="nucleotide sequence ID" value="NZ_BAAATE010000061.1"/>
</dbReference>
<feature type="compositionally biased region" description="Basic and acidic residues" evidence="1">
    <location>
        <begin position="208"/>
        <end position="225"/>
    </location>
</feature>
<dbReference type="EMBL" id="BAAATE010000061">
    <property type="protein sequence ID" value="GAA2700516.1"/>
    <property type="molecule type" value="Genomic_DNA"/>
</dbReference>
<keyword evidence="2" id="KW-0472">Membrane</keyword>
<feature type="transmembrane region" description="Helical" evidence="2">
    <location>
        <begin position="102"/>
        <end position="120"/>
    </location>
</feature>
<organism evidence="3 4">
    <name type="scientific">Nonomuraea recticatena</name>
    <dbReference type="NCBI Taxonomy" id="46178"/>
    <lineage>
        <taxon>Bacteria</taxon>
        <taxon>Bacillati</taxon>
        <taxon>Actinomycetota</taxon>
        <taxon>Actinomycetes</taxon>
        <taxon>Streptosporangiales</taxon>
        <taxon>Streptosporangiaceae</taxon>
        <taxon>Nonomuraea</taxon>
    </lineage>
</organism>
<keyword evidence="2" id="KW-0812">Transmembrane</keyword>
<evidence type="ECO:0000313" key="3">
    <source>
        <dbReference type="EMBL" id="GAA2700516.1"/>
    </source>
</evidence>
<evidence type="ECO:0000313" key="4">
    <source>
        <dbReference type="Proteomes" id="UP001501666"/>
    </source>
</evidence>
<evidence type="ECO:0008006" key="5">
    <source>
        <dbReference type="Google" id="ProtNLM"/>
    </source>
</evidence>
<evidence type="ECO:0000256" key="1">
    <source>
        <dbReference type="SAM" id="MobiDB-lite"/>
    </source>
</evidence>
<gene>
    <name evidence="3" type="ORF">GCM10010412_097710</name>
</gene>